<gene>
    <name evidence="2" type="ORF">UV09_C0006G0029</name>
</gene>
<protein>
    <recommendedName>
        <fullName evidence="1">PEGA domain-containing protein</fullName>
    </recommendedName>
</protein>
<feature type="domain" description="PEGA" evidence="1">
    <location>
        <begin position="42"/>
        <end position="99"/>
    </location>
</feature>
<evidence type="ECO:0000313" key="3">
    <source>
        <dbReference type="Proteomes" id="UP000034320"/>
    </source>
</evidence>
<evidence type="ECO:0000259" key="1">
    <source>
        <dbReference type="Pfam" id="PF08308"/>
    </source>
</evidence>
<dbReference type="Proteomes" id="UP000034320">
    <property type="component" value="Unassembled WGS sequence"/>
</dbReference>
<dbReference type="EMBL" id="LCDD01000006">
    <property type="protein sequence ID" value="KKS47320.1"/>
    <property type="molecule type" value="Genomic_DNA"/>
</dbReference>
<accession>A0A0G0ZEZ8</accession>
<dbReference type="AlphaFoldDB" id="A0A0G0ZEZ8"/>
<name>A0A0G0ZEZ8_9BACT</name>
<comment type="caution">
    <text evidence="2">The sequence shown here is derived from an EMBL/GenBank/DDBJ whole genome shotgun (WGS) entry which is preliminary data.</text>
</comment>
<proteinExistence type="predicted"/>
<sequence length="393" mass="43926">MLKRLFLFLFSLVLIAGLTAAVILYGRGYRFDPKDKTISPTGILSVSSYPGKSSIFINGKLISATDASLTLPPGWYEIKISKEGYQPWKKRIRIQGEVVSQIDALLLPFNPSLRAITFTGVVSPHLSPSGTKVAYLVKSSEDDPATGKNRSGVWLLELRTGPLGTKPDPKQMFSINPEGAELIWSYDEKEIMVVFRPAALPIQQAYLMETESGLSIMPIDVTLRAEEILQEWEERKMLKHKSSLASLPKNIRQILTESADGIKFSPDENKILYQATDSASLKLVIDPPLIGSNPTEETRKLEKGKYYIYDAKEDKNYFLADTLPIWYTDSKHLILIDLDKIAVVDYDGTNKRSVYSGPFTDNLVFPWTSGGKIVILTNINSSSSADFYDVDLR</sequence>
<dbReference type="Pfam" id="PF08308">
    <property type="entry name" value="PEGA"/>
    <property type="match status" value="1"/>
</dbReference>
<dbReference type="SUPFAM" id="SSF69304">
    <property type="entry name" value="Tricorn protease N-terminal domain"/>
    <property type="match status" value="1"/>
</dbReference>
<organism evidence="2 3">
    <name type="scientific">Candidatus Gottesmanbacteria bacterium GW2011_GWA2_42_18</name>
    <dbReference type="NCBI Taxonomy" id="1618442"/>
    <lineage>
        <taxon>Bacteria</taxon>
        <taxon>Candidatus Gottesmaniibacteriota</taxon>
    </lineage>
</organism>
<dbReference type="InterPro" id="IPR013229">
    <property type="entry name" value="PEGA"/>
</dbReference>
<evidence type="ECO:0000313" key="2">
    <source>
        <dbReference type="EMBL" id="KKS47320.1"/>
    </source>
</evidence>
<reference evidence="2 3" key="1">
    <citation type="journal article" date="2015" name="Nature">
        <title>rRNA introns, odd ribosomes, and small enigmatic genomes across a large radiation of phyla.</title>
        <authorList>
            <person name="Brown C.T."/>
            <person name="Hug L.A."/>
            <person name="Thomas B.C."/>
            <person name="Sharon I."/>
            <person name="Castelle C.J."/>
            <person name="Singh A."/>
            <person name="Wilkins M.J."/>
            <person name="Williams K.H."/>
            <person name="Banfield J.F."/>
        </authorList>
    </citation>
    <scope>NUCLEOTIDE SEQUENCE [LARGE SCALE GENOMIC DNA]</scope>
</reference>